<proteinExistence type="predicted"/>
<dbReference type="RefSeq" id="XP_040685001.1">
    <property type="nucleotide sequence ID" value="XM_040839010.1"/>
</dbReference>
<name>A0A1L9R8S5_ASPWE</name>
<evidence type="ECO:0000313" key="1">
    <source>
        <dbReference type="EMBL" id="OJJ31324.1"/>
    </source>
</evidence>
<dbReference type="GeneID" id="63754858"/>
<reference evidence="2" key="1">
    <citation type="journal article" date="2017" name="Genome Biol.">
        <title>Comparative genomics reveals high biological diversity and specific adaptations in the industrially and medically important fungal genus Aspergillus.</title>
        <authorList>
            <person name="de Vries R.P."/>
            <person name="Riley R."/>
            <person name="Wiebenga A."/>
            <person name="Aguilar-Osorio G."/>
            <person name="Amillis S."/>
            <person name="Uchima C.A."/>
            <person name="Anderluh G."/>
            <person name="Asadollahi M."/>
            <person name="Askin M."/>
            <person name="Barry K."/>
            <person name="Battaglia E."/>
            <person name="Bayram O."/>
            <person name="Benocci T."/>
            <person name="Braus-Stromeyer S.A."/>
            <person name="Caldana C."/>
            <person name="Canovas D."/>
            <person name="Cerqueira G.C."/>
            <person name="Chen F."/>
            <person name="Chen W."/>
            <person name="Choi C."/>
            <person name="Clum A."/>
            <person name="Dos Santos R.A."/>
            <person name="Damasio A.R."/>
            <person name="Diallinas G."/>
            <person name="Emri T."/>
            <person name="Fekete E."/>
            <person name="Flipphi M."/>
            <person name="Freyberg S."/>
            <person name="Gallo A."/>
            <person name="Gournas C."/>
            <person name="Habgood R."/>
            <person name="Hainaut M."/>
            <person name="Harispe M.L."/>
            <person name="Henrissat B."/>
            <person name="Hilden K.S."/>
            <person name="Hope R."/>
            <person name="Hossain A."/>
            <person name="Karabika E."/>
            <person name="Karaffa L."/>
            <person name="Karanyi Z."/>
            <person name="Krasevec N."/>
            <person name="Kuo A."/>
            <person name="Kusch H."/>
            <person name="LaButti K."/>
            <person name="Lagendijk E.L."/>
            <person name="Lapidus A."/>
            <person name="Levasseur A."/>
            <person name="Lindquist E."/>
            <person name="Lipzen A."/>
            <person name="Logrieco A.F."/>
            <person name="MacCabe A."/>
            <person name="Maekelae M.R."/>
            <person name="Malavazi I."/>
            <person name="Melin P."/>
            <person name="Meyer V."/>
            <person name="Mielnichuk N."/>
            <person name="Miskei M."/>
            <person name="Molnar A.P."/>
            <person name="Mule G."/>
            <person name="Ngan C.Y."/>
            <person name="Orejas M."/>
            <person name="Orosz E."/>
            <person name="Ouedraogo J.P."/>
            <person name="Overkamp K.M."/>
            <person name="Park H.-S."/>
            <person name="Perrone G."/>
            <person name="Piumi F."/>
            <person name="Punt P.J."/>
            <person name="Ram A.F."/>
            <person name="Ramon A."/>
            <person name="Rauscher S."/>
            <person name="Record E."/>
            <person name="Riano-Pachon D.M."/>
            <person name="Robert V."/>
            <person name="Roehrig J."/>
            <person name="Ruller R."/>
            <person name="Salamov A."/>
            <person name="Salih N.S."/>
            <person name="Samson R.A."/>
            <person name="Sandor E."/>
            <person name="Sanguinetti M."/>
            <person name="Schuetze T."/>
            <person name="Sepcic K."/>
            <person name="Shelest E."/>
            <person name="Sherlock G."/>
            <person name="Sophianopoulou V."/>
            <person name="Squina F.M."/>
            <person name="Sun H."/>
            <person name="Susca A."/>
            <person name="Todd R.B."/>
            <person name="Tsang A."/>
            <person name="Unkles S.E."/>
            <person name="van de Wiele N."/>
            <person name="van Rossen-Uffink D."/>
            <person name="Oliveira J.V."/>
            <person name="Vesth T.C."/>
            <person name="Visser J."/>
            <person name="Yu J.-H."/>
            <person name="Zhou M."/>
            <person name="Andersen M.R."/>
            <person name="Archer D.B."/>
            <person name="Baker S.E."/>
            <person name="Benoit I."/>
            <person name="Brakhage A.A."/>
            <person name="Braus G.H."/>
            <person name="Fischer R."/>
            <person name="Frisvad J.C."/>
            <person name="Goldman G.H."/>
            <person name="Houbraken J."/>
            <person name="Oakley B."/>
            <person name="Pocsi I."/>
            <person name="Scazzocchio C."/>
            <person name="Seiboth B."/>
            <person name="vanKuyk P.A."/>
            <person name="Wortman J."/>
            <person name="Dyer P.S."/>
            <person name="Grigoriev I.V."/>
        </authorList>
    </citation>
    <scope>NUCLEOTIDE SEQUENCE [LARGE SCALE GENOMIC DNA]</scope>
    <source>
        <strain evidence="2">DTO 134E9</strain>
    </source>
</reference>
<dbReference type="VEuPathDB" id="FungiDB:ASPWEDRAFT_690228"/>
<dbReference type="AlphaFoldDB" id="A0A1L9R8S5"/>
<dbReference type="Proteomes" id="UP000184383">
    <property type="component" value="Unassembled WGS sequence"/>
</dbReference>
<gene>
    <name evidence="1" type="ORF">ASPWEDRAFT_690228</name>
</gene>
<organism evidence="1 2">
    <name type="scientific">Aspergillus wentii DTO 134E9</name>
    <dbReference type="NCBI Taxonomy" id="1073089"/>
    <lineage>
        <taxon>Eukaryota</taxon>
        <taxon>Fungi</taxon>
        <taxon>Dikarya</taxon>
        <taxon>Ascomycota</taxon>
        <taxon>Pezizomycotina</taxon>
        <taxon>Eurotiomycetes</taxon>
        <taxon>Eurotiomycetidae</taxon>
        <taxon>Eurotiales</taxon>
        <taxon>Aspergillaceae</taxon>
        <taxon>Aspergillus</taxon>
        <taxon>Aspergillus subgen. Cremei</taxon>
    </lineage>
</organism>
<dbReference type="OrthoDB" id="76567at2759"/>
<protein>
    <submittedName>
        <fullName evidence="1">Uncharacterized protein</fullName>
    </submittedName>
</protein>
<dbReference type="EMBL" id="KV878216">
    <property type="protein sequence ID" value="OJJ31324.1"/>
    <property type="molecule type" value="Genomic_DNA"/>
</dbReference>
<keyword evidence="2" id="KW-1185">Reference proteome</keyword>
<sequence>MSLLTSNNNSVSYNAALQTVRLVTSRNPVHDTPQAWIQQWLEDMMATDSLALSDRAHLKLDVGTTFTKFSGKYAASYKKSDFCITPVWMDFPTVVIENGWSESRDQLHDDRDMWLKGGHGLTQIVIVLKWSENDDKEVHGDVEIFELDRNGVVRSTQKETVFPAPACPEVAASQYLTITKGQLWGPVATTQEKDQSLKLNIDYLRAITTRKIEAYGLTPAK</sequence>
<dbReference type="STRING" id="1073089.A0A1L9R8S5"/>
<accession>A0A1L9R8S5</accession>
<evidence type="ECO:0000313" key="2">
    <source>
        <dbReference type="Proteomes" id="UP000184383"/>
    </source>
</evidence>